<dbReference type="EMBL" id="JBEHZE010000001">
    <property type="protein sequence ID" value="MEX6632166.1"/>
    <property type="molecule type" value="Genomic_DNA"/>
</dbReference>
<dbReference type="Pfam" id="PF00903">
    <property type="entry name" value="Glyoxalase"/>
    <property type="match status" value="1"/>
</dbReference>
<organism evidence="2 3">
    <name type="scientific">Hyphococcus lacteus</name>
    <dbReference type="NCBI Taxonomy" id="3143536"/>
    <lineage>
        <taxon>Bacteria</taxon>
        <taxon>Pseudomonadati</taxon>
        <taxon>Pseudomonadota</taxon>
        <taxon>Alphaproteobacteria</taxon>
        <taxon>Parvularculales</taxon>
        <taxon>Parvularculaceae</taxon>
        <taxon>Hyphococcus</taxon>
    </lineage>
</organism>
<accession>A0ABV3Z054</accession>
<sequence>MTKARLEHANLMVTGIEETANFLLAAFPHWSIRGEGGGEWYGVPRRWAHVGDDYNYITLNEFFGANASDKPQRDLAGTDPGLAHLAFEVDDLDAIVSRLKKVGYESHNLGEDHPHRRNNYFKTKEGIEFEFVQYLSDKPEERNLYA</sequence>
<reference evidence="2 3" key="1">
    <citation type="submission" date="2024-05" db="EMBL/GenBank/DDBJ databases">
        <title>Three bacterial strains, DH-69, EH-24, and ECK-19 isolated from coastal sediments.</title>
        <authorList>
            <person name="Ye Y.-Q."/>
            <person name="Du Z.-J."/>
        </authorList>
    </citation>
    <scope>NUCLEOTIDE SEQUENCE [LARGE SCALE GENOMIC DNA]</scope>
    <source>
        <strain evidence="2 3">ECK-19</strain>
    </source>
</reference>
<dbReference type="SUPFAM" id="SSF54593">
    <property type="entry name" value="Glyoxalase/Bleomycin resistance protein/Dihydroxybiphenyl dioxygenase"/>
    <property type="match status" value="1"/>
</dbReference>
<dbReference type="InterPro" id="IPR004360">
    <property type="entry name" value="Glyas_Fos-R_dOase_dom"/>
</dbReference>
<dbReference type="InterPro" id="IPR037523">
    <property type="entry name" value="VOC_core"/>
</dbReference>
<dbReference type="RefSeq" id="WP_369311974.1">
    <property type="nucleotide sequence ID" value="NZ_JBEHZE010000001.1"/>
</dbReference>
<dbReference type="PROSITE" id="PS51819">
    <property type="entry name" value="VOC"/>
    <property type="match status" value="1"/>
</dbReference>
<keyword evidence="3" id="KW-1185">Reference proteome</keyword>
<evidence type="ECO:0000259" key="1">
    <source>
        <dbReference type="PROSITE" id="PS51819"/>
    </source>
</evidence>
<dbReference type="InterPro" id="IPR029068">
    <property type="entry name" value="Glyas_Bleomycin-R_OHBP_Dase"/>
</dbReference>
<evidence type="ECO:0000313" key="2">
    <source>
        <dbReference type="EMBL" id="MEX6632166.1"/>
    </source>
</evidence>
<dbReference type="Proteomes" id="UP001560685">
    <property type="component" value="Unassembled WGS sequence"/>
</dbReference>
<evidence type="ECO:0000313" key="3">
    <source>
        <dbReference type="Proteomes" id="UP001560685"/>
    </source>
</evidence>
<feature type="domain" description="VOC" evidence="1">
    <location>
        <begin position="5"/>
        <end position="134"/>
    </location>
</feature>
<dbReference type="Gene3D" id="3.10.180.10">
    <property type="entry name" value="2,3-Dihydroxybiphenyl 1,2-Dioxygenase, domain 1"/>
    <property type="match status" value="1"/>
</dbReference>
<proteinExistence type="predicted"/>
<protein>
    <submittedName>
        <fullName evidence="2">VOC family protein</fullName>
    </submittedName>
</protein>
<gene>
    <name evidence="2" type="ORF">ABFZ84_01260</name>
</gene>
<comment type="caution">
    <text evidence="2">The sequence shown here is derived from an EMBL/GenBank/DDBJ whole genome shotgun (WGS) entry which is preliminary data.</text>
</comment>
<name>A0ABV3Z054_9PROT</name>